<keyword evidence="2" id="KW-1185">Reference proteome</keyword>
<dbReference type="Proteomes" id="UP001234989">
    <property type="component" value="Chromosome 7"/>
</dbReference>
<proteinExistence type="predicted"/>
<gene>
    <name evidence="1" type="ORF">MTR67_031073</name>
</gene>
<name>A0AAF0U1S7_SOLVR</name>
<evidence type="ECO:0000313" key="1">
    <source>
        <dbReference type="EMBL" id="WMV37688.1"/>
    </source>
</evidence>
<sequence>MGCFDCFDGGSKREQRREEEQLASEEARARAAEAAQKRQISSLPYQFVFISYAYTGFISRQNSERNKGIMITNNGDKESRIHGGLESGGSILQANWHDSEFRKAVIGAKSSFLDVRAKKEKTTRKREVLDQHSKEQKAELVPFSSGLAEEIFFWDLVGYKSFDINRITGTSGEWYEWTERSRKDITRTSFSKRSMIWIMQVLRGASKMKGNVVKRWKKTESF</sequence>
<dbReference type="PANTHER" id="PTHR36813">
    <property type="entry name" value="TRANSMEMBRANE PROTEIN"/>
    <property type="match status" value="1"/>
</dbReference>
<dbReference type="AlphaFoldDB" id="A0AAF0U1S7"/>
<reference evidence="1" key="1">
    <citation type="submission" date="2023-08" db="EMBL/GenBank/DDBJ databases">
        <title>A de novo genome assembly of Solanum verrucosum Schlechtendal, a Mexican diploid species geographically isolated from the other diploid A-genome species in potato relatives.</title>
        <authorList>
            <person name="Hosaka K."/>
        </authorList>
    </citation>
    <scope>NUCLEOTIDE SEQUENCE</scope>
    <source>
        <tissue evidence="1">Young leaves</tissue>
    </source>
</reference>
<dbReference type="EMBL" id="CP133618">
    <property type="protein sequence ID" value="WMV37688.1"/>
    <property type="molecule type" value="Genomic_DNA"/>
</dbReference>
<accession>A0AAF0U1S7</accession>
<evidence type="ECO:0000313" key="2">
    <source>
        <dbReference type="Proteomes" id="UP001234989"/>
    </source>
</evidence>
<organism evidence="1 2">
    <name type="scientific">Solanum verrucosum</name>
    <dbReference type="NCBI Taxonomy" id="315347"/>
    <lineage>
        <taxon>Eukaryota</taxon>
        <taxon>Viridiplantae</taxon>
        <taxon>Streptophyta</taxon>
        <taxon>Embryophyta</taxon>
        <taxon>Tracheophyta</taxon>
        <taxon>Spermatophyta</taxon>
        <taxon>Magnoliopsida</taxon>
        <taxon>eudicotyledons</taxon>
        <taxon>Gunneridae</taxon>
        <taxon>Pentapetalae</taxon>
        <taxon>asterids</taxon>
        <taxon>lamiids</taxon>
        <taxon>Solanales</taxon>
        <taxon>Solanaceae</taxon>
        <taxon>Solanoideae</taxon>
        <taxon>Solaneae</taxon>
        <taxon>Solanum</taxon>
    </lineage>
</organism>
<protein>
    <submittedName>
        <fullName evidence="1">Uncharacterized protein</fullName>
    </submittedName>
</protein>
<dbReference type="PANTHER" id="PTHR36813:SF1">
    <property type="entry name" value="TRANSMEMBRANE PROTEIN"/>
    <property type="match status" value="1"/>
</dbReference>